<evidence type="ECO:0000313" key="3">
    <source>
        <dbReference type="EMBL" id="CAK9003086.1"/>
    </source>
</evidence>
<gene>
    <name evidence="3" type="ORF">SCF082_LOCUS7590</name>
</gene>
<accession>A0ABP0IMN3</accession>
<feature type="compositionally biased region" description="Low complexity" evidence="2">
    <location>
        <begin position="54"/>
        <end position="65"/>
    </location>
</feature>
<dbReference type="InterPro" id="IPR002048">
    <property type="entry name" value="EF_hand_dom"/>
</dbReference>
<feature type="non-terminal residue" evidence="3">
    <location>
        <position position="347"/>
    </location>
</feature>
<dbReference type="SUPFAM" id="SSF47473">
    <property type="entry name" value="EF-hand"/>
    <property type="match status" value="1"/>
</dbReference>
<proteinExistence type="predicted"/>
<reference evidence="3 4" key="1">
    <citation type="submission" date="2024-02" db="EMBL/GenBank/DDBJ databases">
        <authorList>
            <person name="Chen Y."/>
            <person name="Shah S."/>
            <person name="Dougan E. K."/>
            <person name="Thang M."/>
            <person name="Chan C."/>
        </authorList>
    </citation>
    <scope>NUCLEOTIDE SEQUENCE [LARGE SCALE GENOMIC DNA]</scope>
</reference>
<evidence type="ECO:0000313" key="4">
    <source>
        <dbReference type="Proteomes" id="UP001642464"/>
    </source>
</evidence>
<keyword evidence="4" id="KW-1185">Reference proteome</keyword>
<protein>
    <submittedName>
        <fullName evidence="3">Ankyrin-3</fullName>
    </submittedName>
</protein>
<evidence type="ECO:0000256" key="1">
    <source>
        <dbReference type="ARBA" id="ARBA00022837"/>
    </source>
</evidence>
<comment type="caution">
    <text evidence="3">The sequence shown here is derived from an EMBL/GenBank/DDBJ whole genome shotgun (WGS) entry which is preliminary data.</text>
</comment>
<feature type="compositionally biased region" description="Polar residues" evidence="2">
    <location>
        <begin position="1"/>
        <end position="15"/>
    </location>
</feature>
<organism evidence="3 4">
    <name type="scientific">Durusdinium trenchii</name>
    <dbReference type="NCBI Taxonomy" id="1381693"/>
    <lineage>
        <taxon>Eukaryota</taxon>
        <taxon>Sar</taxon>
        <taxon>Alveolata</taxon>
        <taxon>Dinophyceae</taxon>
        <taxon>Suessiales</taxon>
        <taxon>Symbiodiniaceae</taxon>
        <taxon>Durusdinium</taxon>
    </lineage>
</organism>
<feature type="compositionally biased region" description="Polar residues" evidence="2">
    <location>
        <begin position="69"/>
        <end position="79"/>
    </location>
</feature>
<evidence type="ECO:0000256" key="2">
    <source>
        <dbReference type="SAM" id="MobiDB-lite"/>
    </source>
</evidence>
<sequence>MGCACSKQQASQPQHVQRPAVQASQDSDFPRLLGANGAGAGAGAMCGEESAKHAAGASSSCQQAATEGDISQQPGNSSEVRPEQQALRDVMVSLEDEEFGVTNSSWLCCAERTPWEAELLQVSAELKDKLQDPHFVAMRCDLDSSGDLDAHELKQAARVFGMRPSEEELQQLMANQPRINKERFAEIVRDFQQRSGSAKSQRVVPHSLRGMALGQLQHLEKIFVTSGWLGKQCDAFNAENAEAISERKQFQQAPNLYALDTFVVTPMSRPGWCAARFQDWKQTIPWARVESSFSELLNPHGLQVHVFVSHFWGHLYSSTLLALRLWAANHFREYAQQPQSVVYWICL</sequence>
<dbReference type="Gene3D" id="1.10.238.10">
    <property type="entry name" value="EF-hand"/>
    <property type="match status" value="1"/>
</dbReference>
<name>A0ABP0IMN3_9DINO</name>
<dbReference type="EMBL" id="CAXAMM010004278">
    <property type="protein sequence ID" value="CAK9003086.1"/>
    <property type="molecule type" value="Genomic_DNA"/>
</dbReference>
<dbReference type="CDD" id="cd00051">
    <property type="entry name" value="EFh"/>
    <property type="match status" value="1"/>
</dbReference>
<dbReference type="Proteomes" id="UP001642464">
    <property type="component" value="Unassembled WGS sequence"/>
</dbReference>
<feature type="region of interest" description="Disordered" evidence="2">
    <location>
        <begin position="1"/>
        <end position="84"/>
    </location>
</feature>
<dbReference type="PROSITE" id="PS00018">
    <property type="entry name" value="EF_HAND_1"/>
    <property type="match status" value="1"/>
</dbReference>
<dbReference type="InterPro" id="IPR018247">
    <property type="entry name" value="EF_Hand_1_Ca_BS"/>
</dbReference>
<keyword evidence="1" id="KW-0106">Calcium</keyword>
<dbReference type="InterPro" id="IPR011992">
    <property type="entry name" value="EF-hand-dom_pair"/>
</dbReference>